<gene>
    <name evidence="1" type="ORF">OBRU01_05800</name>
</gene>
<comment type="caution">
    <text evidence="1">The sequence shown here is derived from an EMBL/GenBank/DDBJ whole genome shotgun (WGS) entry which is preliminary data.</text>
</comment>
<name>A0A0L7LLN9_OPEBR</name>
<evidence type="ECO:0000313" key="1">
    <source>
        <dbReference type="EMBL" id="KOB76473.1"/>
    </source>
</evidence>
<accession>A0A0L7LLN9</accession>
<dbReference type="STRING" id="104452.A0A0L7LLN9"/>
<dbReference type="Proteomes" id="UP000037510">
    <property type="component" value="Unassembled WGS sequence"/>
</dbReference>
<sequence>MEGLKEDAIHQTAVKLAEEIKNLSIYKTFYSDVQAISSPNVKKEDFKQTLQQAMKEKGLDAKLRNTVFHWVRSQSKNKLDPLASLLKASAQWEKRIHKSLNSMCSDLETSLAKIRLQSEQEELSDKWNELSTYNLDLSKFRPVYAPKDFLEVLITLSDYVPYTRDGEPLLGVNPSLGASTCSLEAERTALGVRVAALGYAPVTQEFLKRGSPQALRATLWSQVLGSKIETQKRTYFNQLKMSVLEADLMIDKLIIKDVQLTASNDDQYFVFEDLLYQVMLCFSRDCEILQQLKGSIGTPLTVTIKGKHSLLDIGTV</sequence>
<dbReference type="EMBL" id="JTDY01000610">
    <property type="protein sequence ID" value="KOB76473.1"/>
    <property type="molecule type" value="Genomic_DNA"/>
</dbReference>
<dbReference type="InterPro" id="IPR042507">
    <property type="entry name" value="TBC1D19"/>
</dbReference>
<evidence type="ECO:0000313" key="2">
    <source>
        <dbReference type="Proteomes" id="UP000037510"/>
    </source>
</evidence>
<protein>
    <submittedName>
        <fullName evidence="1">TBC1 domain family member 19</fullName>
    </submittedName>
</protein>
<dbReference type="AlphaFoldDB" id="A0A0L7LLN9"/>
<reference evidence="1 2" key="1">
    <citation type="journal article" date="2015" name="Genome Biol. Evol.">
        <title>The genome of winter moth (Operophtera brumata) provides a genomic perspective on sexual dimorphism and phenology.</title>
        <authorList>
            <person name="Derks M.F."/>
            <person name="Smit S."/>
            <person name="Salis L."/>
            <person name="Schijlen E."/>
            <person name="Bossers A."/>
            <person name="Mateman C."/>
            <person name="Pijl A.S."/>
            <person name="de Ridder D."/>
            <person name="Groenen M.A."/>
            <person name="Visser M.E."/>
            <person name="Megens H.J."/>
        </authorList>
    </citation>
    <scope>NUCLEOTIDE SEQUENCE [LARGE SCALE GENOMIC DNA]</scope>
    <source>
        <strain evidence="1">WM2013NL</strain>
        <tissue evidence="1">Head and thorax</tissue>
    </source>
</reference>
<dbReference type="PANTHER" id="PTHR16110">
    <property type="entry name" value="TBC1 DOMAIN FAMILY MEMBER 19"/>
    <property type="match status" value="1"/>
</dbReference>
<proteinExistence type="predicted"/>
<dbReference type="PANTHER" id="PTHR16110:SF1">
    <property type="entry name" value="TBC1 DOMAIN FAMILY MEMBER 19"/>
    <property type="match status" value="1"/>
</dbReference>
<keyword evidence="2" id="KW-1185">Reference proteome</keyword>
<organism evidence="1 2">
    <name type="scientific">Operophtera brumata</name>
    <name type="common">Winter moth</name>
    <name type="synonym">Phalaena brumata</name>
    <dbReference type="NCBI Taxonomy" id="104452"/>
    <lineage>
        <taxon>Eukaryota</taxon>
        <taxon>Metazoa</taxon>
        <taxon>Ecdysozoa</taxon>
        <taxon>Arthropoda</taxon>
        <taxon>Hexapoda</taxon>
        <taxon>Insecta</taxon>
        <taxon>Pterygota</taxon>
        <taxon>Neoptera</taxon>
        <taxon>Endopterygota</taxon>
        <taxon>Lepidoptera</taxon>
        <taxon>Glossata</taxon>
        <taxon>Ditrysia</taxon>
        <taxon>Geometroidea</taxon>
        <taxon>Geometridae</taxon>
        <taxon>Larentiinae</taxon>
        <taxon>Operophtera</taxon>
    </lineage>
</organism>